<feature type="region of interest" description="Disordered" evidence="1">
    <location>
        <begin position="1"/>
        <end position="59"/>
    </location>
</feature>
<organism evidence="2 3">
    <name type="scientific">Symbiodinium natans</name>
    <dbReference type="NCBI Taxonomy" id="878477"/>
    <lineage>
        <taxon>Eukaryota</taxon>
        <taxon>Sar</taxon>
        <taxon>Alveolata</taxon>
        <taxon>Dinophyceae</taxon>
        <taxon>Suessiales</taxon>
        <taxon>Symbiodiniaceae</taxon>
        <taxon>Symbiodinium</taxon>
    </lineage>
</organism>
<comment type="caution">
    <text evidence="2">The sequence shown here is derived from an EMBL/GenBank/DDBJ whole genome shotgun (WGS) entry which is preliminary data.</text>
</comment>
<evidence type="ECO:0000256" key="1">
    <source>
        <dbReference type="SAM" id="MobiDB-lite"/>
    </source>
</evidence>
<reference evidence="2" key="1">
    <citation type="submission" date="2021-02" db="EMBL/GenBank/DDBJ databases">
        <authorList>
            <person name="Dougan E. K."/>
            <person name="Rhodes N."/>
            <person name="Thang M."/>
            <person name="Chan C."/>
        </authorList>
    </citation>
    <scope>NUCLEOTIDE SEQUENCE</scope>
</reference>
<dbReference type="AlphaFoldDB" id="A0A812IF90"/>
<dbReference type="Proteomes" id="UP000604046">
    <property type="component" value="Unassembled WGS sequence"/>
</dbReference>
<gene>
    <name evidence="2" type="ORF">SNAT2548_LOCUS3966</name>
</gene>
<sequence>MAWLRSPLTPLLDFGSSEPTPEGAEQGSFMSWTFFSPSPKKAEPQEPMKEEKGRRRGEKARLVAKNAPCSCCPPGTCLGIAKGRTERGLSHLPSQQNDILHAHRRQGTEFEGLASFAKQWQQVESAAQLPELSTLDRGRGFQDSEPVREWVHSVYADMDQMGQSDTLMATQLLTCMRRHRVSSVWM</sequence>
<keyword evidence="3" id="KW-1185">Reference proteome</keyword>
<protein>
    <submittedName>
        <fullName evidence="2">Uncharacterized protein</fullName>
    </submittedName>
</protein>
<evidence type="ECO:0000313" key="3">
    <source>
        <dbReference type="Proteomes" id="UP000604046"/>
    </source>
</evidence>
<accession>A0A812IF90</accession>
<proteinExistence type="predicted"/>
<evidence type="ECO:0000313" key="2">
    <source>
        <dbReference type="EMBL" id="CAE7033004.1"/>
    </source>
</evidence>
<feature type="compositionally biased region" description="Basic and acidic residues" evidence="1">
    <location>
        <begin position="40"/>
        <end position="53"/>
    </location>
</feature>
<name>A0A812IF90_9DINO</name>
<dbReference type="EMBL" id="CAJNDS010000242">
    <property type="protein sequence ID" value="CAE7033004.1"/>
    <property type="molecule type" value="Genomic_DNA"/>
</dbReference>